<dbReference type="InterPro" id="IPR050482">
    <property type="entry name" value="Sensor_HK_TwoCompSys"/>
</dbReference>
<dbReference type="InterPro" id="IPR003594">
    <property type="entry name" value="HATPase_dom"/>
</dbReference>
<evidence type="ECO:0000256" key="10">
    <source>
        <dbReference type="ARBA" id="ARBA00023136"/>
    </source>
</evidence>
<dbReference type="InterPro" id="IPR036890">
    <property type="entry name" value="HATPase_C_sf"/>
</dbReference>
<evidence type="ECO:0000256" key="6">
    <source>
        <dbReference type="ARBA" id="ARBA00022692"/>
    </source>
</evidence>
<evidence type="ECO:0000256" key="12">
    <source>
        <dbReference type="SAM" id="Phobius"/>
    </source>
</evidence>
<evidence type="ECO:0000313" key="14">
    <source>
        <dbReference type="EMBL" id="MVX59520.1"/>
    </source>
</evidence>
<keyword evidence="9" id="KW-0902">Two-component regulatory system</keyword>
<feature type="domain" description="Histidine kinase" evidence="13">
    <location>
        <begin position="241"/>
        <end position="327"/>
    </location>
</feature>
<dbReference type="AlphaFoldDB" id="A0A7X3G9C1"/>
<keyword evidence="8 12" id="KW-1133">Transmembrane helix</keyword>
<dbReference type="SUPFAM" id="SSF55874">
    <property type="entry name" value="ATPase domain of HSP90 chaperone/DNA topoisomerase II/histidine kinase"/>
    <property type="match status" value="1"/>
</dbReference>
<dbReference type="PANTHER" id="PTHR24421:SF37">
    <property type="entry name" value="SENSOR HISTIDINE KINASE NARS"/>
    <property type="match status" value="1"/>
</dbReference>
<name>A0A7X3G9C1_9STRE</name>
<dbReference type="GO" id="GO:0000155">
    <property type="term" value="F:phosphorelay sensor kinase activity"/>
    <property type="evidence" value="ECO:0007669"/>
    <property type="project" value="InterPro"/>
</dbReference>
<dbReference type="OrthoDB" id="9795828at2"/>
<dbReference type="RefSeq" id="WP_160333289.1">
    <property type="nucleotide sequence ID" value="NZ_WSRS01000081.1"/>
</dbReference>
<keyword evidence="7 14" id="KW-0418">Kinase</keyword>
<dbReference type="Pfam" id="PF02518">
    <property type="entry name" value="HATPase_c"/>
    <property type="match status" value="1"/>
</dbReference>
<gene>
    <name evidence="14" type="ORF">E5983_07730</name>
</gene>
<feature type="coiled-coil region" evidence="11">
    <location>
        <begin position="100"/>
        <end position="132"/>
    </location>
</feature>
<dbReference type="EC" id="2.7.13.3" evidence="3"/>
<proteinExistence type="predicted"/>
<evidence type="ECO:0000256" key="4">
    <source>
        <dbReference type="ARBA" id="ARBA00022475"/>
    </source>
</evidence>
<evidence type="ECO:0000313" key="15">
    <source>
        <dbReference type="Proteomes" id="UP000461595"/>
    </source>
</evidence>
<keyword evidence="6 12" id="KW-0812">Transmembrane</keyword>
<dbReference type="Proteomes" id="UP000461595">
    <property type="component" value="Unassembled WGS sequence"/>
</dbReference>
<dbReference type="PROSITE" id="PS50109">
    <property type="entry name" value="HIS_KIN"/>
    <property type="match status" value="1"/>
</dbReference>
<feature type="transmembrane region" description="Helical" evidence="12">
    <location>
        <begin position="45"/>
        <end position="66"/>
    </location>
</feature>
<evidence type="ECO:0000256" key="11">
    <source>
        <dbReference type="SAM" id="Coils"/>
    </source>
</evidence>
<organism evidence="14 15">
    <name type="scientific">Streptococcus danieliae</name>
    <dbReference type="NCBI Taxonomy" id="747656"/>
    <lineage>
        <taxon>Bacteria</taxon>
        <taxon>Bacillati</taxon>
        <taxon>Bacillota</taxon>
        <taxon>Bacilli</taxon>
        <taxon>Lactobacillales</taxon>
        <taxon>Streptococcaceae</taxon>
        <taxon>Streptococcus</taxon>
    </lineage>
</organism>
<keyword evidence="10 12" id="KW-0472">Membrane</keyword>
<keyword evidence="11" id="KW-0175">Coiled coil</keyword>
<dbReference type="Pfam" id="PF07730">
    <property type="entry name" value="HisKA_3"/>
    <property type="match status" value="1"/>
</dbReference>
<evidence type="ECO:0000256" key="9">
    <source>
        <dbReference type="ARBA" id="ARBA00023012"/>
    </source>
</evidence>
<sequence length="337" mass="38557">MRKGIYFFIFSATFGLLFFLIIKFLEVLNYNWVEIWLRDWIGLQILAMLFVLSLGAVALAFLAQVWRAQTIRARLHPALEQIRKGQVYTSLDDPVLDSDLRALGQSIHSLQQKRQETENENLVEKAKVVTQERQRIARDLHDTVSQELFAASMIVSGLRQSRLDVAGIQKELQGVEGILNTAQNDLRILLLHLRPRELEGRNLVSALETLLAEVEEKSLLKIRLEVSVDQLPSEIENHCYRIVQEFISNTLRHAEAQHLEVYLKQTAGQLQLKMVDDGLGFNQQENKEFHYGLANMEERVEDMAGRMTLRTAPYQGVAIDIRIPILKGEQDENSISG</sequence>
<evidence type="ECO:0000256" key="8">
    <source>
        <dbReference type="ARBA" id="ARBA00022989"/>
    </source>
</evidence>
<dbReference type="GO" id="GO:0046983">
    <property type="term" value="F:protein dimerization activity"/>
    <property type="evidence" value="ECO:0007669"/>
    <property type="project" value="InterPro"/>
</dbReference>
<dbReference type="GO" id="GO:0005886">
    <property type="term" value="C:plasma membrane"/>
    <property type="evidence" value="ECO:0007669"/>
    <property type="project" value="UniProtKB-SubCell"/>
</dbReference>
<feature type="transmembrane region" description="Helical" evidence="12">
    <location>
        <begin position="5"/>
        <end position="25"/>
    </location>
</feature>
<keyword evidence="4" id="KW-1003">Cell membrane</keyword>
<evidence type="ECO:0000256" key="2">
    <source>
        <dbReference type="ARBA" id="ARBA00004651"/>
    </source>
</evidence>
<comment type="subcellular location">
    <subcellularLocation>
        <location evidence="2">Cell membrane</location>
        <topology evidence="2">Multi-pass membrane protein</topology>
    </subcellularLocation>
</comment>
<comment type="catalytic activity">
    <reaction evidence="1">
        <text>ATP + protein L-histidine = ADP + protein N-phospho-L-histidine.</text>
        <dbReference type="EC" id="2.7.13.3"/>
    </reaction>
</comment>
<dbReference type="Gene3D" id="1.20.5.1930">
    <property type="match status" value="1"/>
</dbReference>
<evidence type="ECO:0000256" key="5">
    <source>
        <dbReference type="ARBA" id="ARBA00022679"/>
    </source>
</evidence>
<dbReference type="EMBL" id="WSRS01000081">
    <property type="protein sequence ID" value="MVX59520.1"/>
    <property type="molecule type" value="Genomic_DNA"/>
</dbReference>
<dbReference type="Gene3D" id="3.30.565.10">
    <property type="entry name" value="Histidine kinase-like ATPase, C-terminal domain"/>
    <property type="match status" value="1"/>
</dbReference>
<protein>
    <recommendedName>
        <fullName evidence="3">histidine kinase</fullName>
        <ecNumber evidence="3">2.7.13.3</ecNumber>
    </recommendedName>
</protein>
<dbReference type="SMART" id="SM00387">
    <property type="entry name" value="HATPase_c"/>
    <property type="match status" value="1"/>
</dbReference>
<dbReference type="CDD" id="cd16917">
    <property type="entry name" value="HATPase_UhpB-NarQ-NarX-like"/>
    <property type="match status" value="1"/>
</dbReference>
<dbReference type="InterPro" id="IPR005467">
    <property type="entry name" value="His_kinase_dom"/>
</dbReference>
<comment type="caution">
    <text evidence="14">The sequence shown here is derived from an EMBL/GenBank/DDBJ whole genome shotgun (WGS) entry which is preliminary data.</text>
</comment>
<evidence type="ECO:0000259" key="13">
    <source>
        <dbReference type="PROSITE" id="PS50109"/>
    </source>
</evidence>
<evidence type="ECO:0000256" key="1">
    <source>
        <dbReference type="ARBA" id="ARBA00000085"/>
    </source>
</evidence>
<reference evidence="14 15" key="1">
    <citation type="submission" date="2019-12" db="EMBL/GenBank/DDBJ databases">
        <title>Microbes associate with the intestines of laboratory mice.</title>
        <authorList>
            <person name="Navarre W."/>
            <person name="Wong E."/>
        </authorList>
    </citation>
    <scope>NUCLEOTIDE SEQUENCE [LARGE SCALE GENOMIC DNA]</scope>
    <source>
        <strain evidence="14 15">NM51_B2-22</strain>
    </source>
</reference>
<evidence type="ECO:0000256" key="3">
    <source>
        <dbReference type="ARBA" id="ARBA00012438"/>
    </source>
</evidence>
<keyword evidence="5" id="KW-0808">Transferase</keyword>
<dbReference type="InterPro" id="IPR011712">
    <property type="entry name" value="Sig_transdc_His_kin_sub3_dim/P"/>
</dbReference>
<dbReference type="PANTHER" id="PTHR24421">
    <property type="entry name" value="NITRATE/NITRITE SENSOR PROTEIN NARX-RELATED"/>
    <property type="match status" value="1"/>
</dbReference>
<evidence type="ECO:0000256" key="7">
    <source>
        <dbReference type="ARBA" id="ARBA00022777"/>
    </source>
</evidence>
<accession>A0A7X3G9C1</accession>